<dbReference type="Pfam" id="PF02558">
    <property type="entry name" value="ApbA"/>
    <property type="match status" value="1"/>
</dbReference>
<dbReference type="Proteomes" id="UP000437862">
    <property type="component" value="Chromosome"/>
</dbReference>
<evidence type="ECO:0000313" key="13">
    <source>
        <dbReference type="EMBL" id="QGZ42068.1"/>
    </source>
</evidence>
<dbReference type="InterPro" id="IPR051402">
    <property type="entry name" value="KPR-Related"/>
</dbReference>
<dbReference type="NCBIfam" id="NF005089">
    <property type="entry name" value="PRK06522.1-4"/>
    <property type="match status" value="1"/>
</dbReference>
<evidence type="ECO:0000313" key="15">
    <source>
        <dbReference type="Proteomes" id="UP000315112"/>
    </source>
</evidence>
<reference evidence="13 16" key="3">
    <citation type="submission" date="2019-12" db="EMBL/GenBank/DDBJ databases">
        <title>Draft Genome Sequences of Six Type Strains of the Genus Massilia.</title>
        <authorList>
            <person name="Miess H."/>
            <person name="Frediansyah A."/>
            <person name="Goeker M."/>
            <person name="Gross H."/>
        </authorList>
    </citation>
    <scope>NUCLEOTIDE SEQUENCE [LARGE SCALE GENOMIC DNA]</scope>
    <source>
        <strain evidence="13 16">DSM 26639</strain>
    </source>
</reference>
<proteinExistence type="inferred from homology"/>
<sequence>MKACIVGAGAIGGFIGARLAASGVATSALARGATLTALREHGWRLREGEQLVQADVRATEDAAELGEQDIVVIAVKGPALRDVAPLIAPLLGPGTVVLPAMNGVPWWFAQGAQPLPGGPLDAVDPGGHIAAAIPYEHLLGCVVHASASAPEPGVVWHKMGNGLIVGEPDGGESARARRIAGMLTEAGFAVTLSPRIRYDIWYKLWGNMTINPVSAITGATADRLLDDPLVSSFCIAAMREAAAIGARIGCAIDETPEDRQQVTRKLGAFRTSMLQDVEAGRPIELDSIVGAAREIGQRVGIATPNIDALLGLTRLFARIRGLYPA</sequence>
<evidence type="ECO:0000313" key="14">
    <source>
        <dbReference type="EMBL" id="TWI44497.1"/>
    </source>
</evidence>
<evidence type="ECO:0000256" key="10">
    <source>
        <dbReference type="ARBA" id="ARBA00048793"/>
    </source>
</evidence>
<evidence type="ECO:0000256" key="5">
    <source>
        <dbReference type="ARBA" id="ARBA00019465"/>
    </source>
</evidence>
<dbReference type="InterPro" id="IPR008927">
    <property type="entry name" value="6-PGluconate_DH-like_C_sf"/>
</dbReference>
<feature type="domain" description="Ketopantoate reductase N-terminal" evidence="11">
    <location>
        <begin position="4"/>
        <end position="168"/>
    </location>
</feature>
<evidence type="ECO:0000256" key="1">
    <source>
        <dbReference type="ARBA" id="ARBA00002919"/>
    </source>
</evidence>
<dbReference type="FunFam" id="1.10.1040.10:FF:000017">
    <property type="entry name" value="2-dehydropantoate 2-reductase"/>
    <property type="match status" value="1"/>
</dbReference>
<evidence type="ECO:0000256" key="7">
    <source>
        <dbReference type="ARBA" id="ARBA00022857"/>
    </source>
</evidence>
<dbReference type="PANTHER" id="PTHR21708:SF45">
    <property type="entry name" value="2-DEHYDROPANTOATE 2-REDUCTASE"/>
    <property type="match status" value="1"/>
</dbReference>
<dbReference type="Gene3D" id="3.40.50.720">
    <property type="entry name" value="NAD(P)-binding Rossmann-like Domain"/>
    <property type="match status" value="1"/>
</dbReference>
<organism evidence="14 15">
    <name type="scientific">Pseudoduganella flava</name>
    <dbReference type="NCBI Taxonomy" id="871742"/>
    <lineage>
        <taxon>Bacteria</taxon>
        <taxon>Pseudomonadati</taxon>
        <taxon>Pseudomonadota</taxon>
        <taxon>Betaproteobacteria</taxon>
        <taxon>Burkholderiales</taxon>
        <taxon>Oxalobacteraceae</taxon>
        <taxon>Telluria group</taxon>
        <taxon>Pseudoduganella</taxon>
    </lineage>
</organism>
<keyword evidence="6" id="KW-0566">Pantothenate biosynthesis</keyword>
<dbReference type="PANTHER" id="PTHR21708">
    <property type="entry name" value="PROBABLE 2-DEHYDROPANTOATE 2-REDUCTASE"/>
    <property type="match status" value="1"/>
</dbReference>
<evidence type="ECO:0000256" key="3">
    <source>
        <dbReference type="ARBA" id="ARBA00007870"/>
    </source>
</evidence>
<dbReference type="Pfam" id="PF08546">
    <property type="entry name" value="ApbA_C"/>
    <property type="match status" value="1"/>
</dbReference>
<dbReference type="Proteomes" id="UP000315112">
    <property type="component" value="Unassembled WGS sequence"/>
</dbReference>
<evidence type="ECO:0000256" key="9">
    <source>
        <dbReference type="ARBA" id="ARBA00032024"/>
    </source>
</evidence>
<dbReference type="SUPFAM" id="SSF51735">
    <property type="entry name" value="NAD(P)-binding Rossmann-fold domains"/>
    <property type="match status" value="1"/>
</dbReference>
<evidence type="ECO:0000313" key="16">
    <source>
        <dbReference type="Proteomes" id="UP000437862"/>
    </source>
</evidence>
<reference evidence="14 15" key="1">
    <citation type="journal article" date="2015" name="Stand. Genomic Sci.">
        <title>Genomic Encyclopedia of Bacterial and Archaeal Type Strains, Phase III: the genomes of soil and plant-associated and newly described type strains.</title>
        <authorList>
            <person name="Whitman W.B."/>
            <person name="Woyke T."/>
            <person name="Klenk H.P."/>
            <person name="Zhou Y."/>
            <person name="Lilburn T.G."/>
            <person name="Beck B.J."/>
            <person name="De Vos P."/>
            <person name="Vandamme P."/>
            <person name="Eisen J.A."/>
            <person name="Garrity G."/>
            <person name="Hugenholtz P."/>
            <person name="Kyrpides N.C."/>
        </authorList>
    </citation>
    <scope>NUCLEOTIDE SEQUENCE [LARGE SCALE GENOMIC DNA]</scope>
    <source>
        <strain evidence="14 15">CGMCC 1.10685</strain>
    </source>
</reference>
<evidence type="ECO:0000256" key="8">
    <source>
        <dbReference type="ARBA" id="ARBA00023002"/>
    </source>
</evidence>
<dbReference type="RefSeq" id="WP_145879229.1">
    <property type="nucleotide sequence ID" value="NZ_CP046904.1"/>
</dbReference>
<evidence type="ECO:0000259" key="11">
    <source>
        <dbReference type="Pfam" id="PF02558"/>
    </source>
</evidence>
<dbReference type="GO" id="GO:0015940">
    <property type="term" value="P:pantothenate biosynthetic process"/>
    <property type="evidence" value="ECO:0007669"/>
    <property type="project" value="UniProtKB-UniPathway"/>
</dbReference>
<keyword evidence="8 13" id="KW-0560">Oxidoreductase</keyword>
<evidence type="ECO:0000256" key="4">
    <source>
        <dbReference type="ARBA" id="ARBA00013014"/>
    </source>
</evidence>
<keyword evidence="16" id="KW-1185">Reference proteome</keyword>
<dbReference type="EC" id="1.1.1.169" evidence="4"/>
<dbReference type="SUPFAM" id="SSF48179">
    <property type="entry name" value="6-phosphogluconate dehydrogenase C-terminal domain-like"/>
    <property type="match status" value="1"/>
</dbReference>
<gene>
    <name evidence="13" type="ORF">GO485_25495</name>
    <name evidence="14" type="ORF">IP92_04447</name>
</gene>
<dbReference type="InterPro" id="IPR013752">
    <property type="entry name" value="KPA_reductase"/>
</dbReference>
<dbReference type="OrthoDB" id="9796561at2"/>
<dbReference type="GO" id="GO:0005737">
    <property type="term" value="C:cytoplasm"/>
    <property type="evidence" value="ECO:0007669"/>
    <property type="project" value="TreeGrafter"/>
</dbReference>
<dbReference type="EMBL" id="CP046904">
    <property type="protein sequence ID" value="QGZ42068.1"/>
    <property type="molecule type" value="Genomic_DNA"/>
</dbReference>
<dbReference type="UniPathway" id="UPA00028">
    <property type="reaction ID" value="UER00004"/>
</dbReference>
<evidence type="ECO:0000256" key="6">
    <source>
        <dbReference type="ARBA" id="ARBA00022655"/>
    </source>
</evidence>
<dbReference type="AlphaFoldDB" id="A0A562PJ98"/>
<name>A0A562PJ98_9BURK</name>
<dbReference type="FunFam" id="3.40.50.720:FF:000307">
    <property type="entry name" value="2-dehydropantoate 2-reductase"/>
    <property type="match status" value="1"/>
</dbReference>
<evidence type="ECO:0000259" key="12">
    <source>
        <dbReference type="Pfam" id="PF08546"/>
    </source>
</evidence>
<dbReference type="InterPro" id="IPR036291">
    <property type="entry name" value="NAD(P)-bd_dom_sf"/>
</dbReference>
<dbReference type="InterPro" id="IPR013332">
    <property type="entry name" value="KPR_N"/>
</dbReference>
<dbReference type="EMBL" id="VLKW01000009">
    <property type="protein sequence ID" value="TWI44497.1"/>
    <property type="molecule type" value="Genomic_DNA"/>
</dbReference>
<protein>
    <recommendedName>
        <fullName evidence="5">2-dehydropantoate 2-reductase</fullName>
        <ecNumber evidence="4">1.1.1.169</ecNumber>
    </recommendedName>
    <alternativeName>
        <fullName evidence="9">Ketopantoate reductase</fullName>
    </alternativeName>
</protein>
<feature type="domain" description="Ketopantoate reductase C-terminal" evidence="12">
    <location>
        <begin position="196"/>
        <end position="314"/>
    </location>
</feature>
<dbReference type="Gene3D" id="1.10.1040.10">
    <property type="entry name" value="N-(1-d-carboxylethyl)-l-norvaline Dehydrogenase, domain 2"/>
    <property type="match status" value="1"/>
</dbReference>
<keyword evidence="7" id="KW-0521">NADP</keyword>
<dbReference type="GO" id="GO:0008677">
    <property type="term" value="F:2-dehydropantoate 2-reductase activity"/>
    <property type="evidence" value="ECO:0007669"/>
    <property type="project" value="UniProtKB-EC"/>
</dbReference>
<comment type="function">
    <text evidence="1">Catalyzes the NADPH-dependent reduction of ketopantoate into pantoic acid.</text>
</comment>
<comment type="catalytic activity">
    <reaction evidence="10">
        <text>(R)-pantoate + NADP(+) = 2-dehydropantoate + NADPH + H(+)</text>
        <dbReference type="Rhea" id="RHEA:16233"/>
        <dbReference type="ChEBI" id="CHEBI:11561"/>
        <dbReference type="ChEBI" id="CHEBI:15378"/>
        <dbReference type="ChEBI" id="CHEBI:15980"/>
        <dbReference type="ChEBI" id="CHEBI:57783"/>
        <dbReference type="ChEBI" id="CHEBI:58349"/>
        <dbReference type="EC" id="1.1.1.169"/>
    </reaction>
</comment>
<comment type="similarity">
    <text evidence="3">Belongs to the ketopantoate reductase family.</text>
</comment>
<evidence type="ECO:0000256" key="2">
    <source>
        <dbReference type="ARBA" id="ARBA00004994"/>
    </source>
</evidence>
<dbReference type="InterPro" id="IPR013328">
    <property type="entry name" value="6PGD_dom2"/>
</dbReference>
<accession>A0A562PJ98</accession>
<reference evidence="14" key="2">
    <citation type="submission" date="2019-07" db="EMBL/GenBank/DDBJ databases">
        <authorList>
            <person name="Whitman W."/>
            <person name="Huntemann M."/>
            <person name="Clum A."/>
            <person name="Pillay M."/>
            <person name="Palaniappan K."/>
            <person name="Varghese N."/>
            <person name="Mikhailova N."/>
            <person name="Stamatis D."/>
            <person name="Reddy T."/>
            <person name="Daum C."/>
            <person name="Shapiro N."/>
            <person name="Ivanova N."/>
            <person name="Kyrpides N."/>
            <person name="Woyke T."/>
        </authorList>
    </citation>
    <scope>NUCLEOTIDE SEQUENCE</scope>
    <source>
        <strain evidence="14">CGMCC 1.10685</strain>
    </source>
</reference>
<comment type="pathway">
    <text evidence="2">Cofactor biosynthesis; (R)-pantothenate biosynthesis; (R)-pantoate from 3-methyl-2-oxobutanoate: step 2/2.</text>
</comment>